<dbReference type="GO" id="GO:1990942">
    <property type="term" value="P:mitotic metaphase chromosome recapture"/>
    <property type="evidence" value="ECO:0007669"/>
    <property type="project" value="EnsemblFungi"/>
</dbReference>
<dbReference type="SUPFAM" id="SSF50978">
    <property type="entry name" value="WD40 repeat-like"/>
    <property type="match status" value="1"/>
</dbReference>
<sequence length="329" mass="37239">MNDPSQIELNDPPKDGITNLCFHPSDPSLLLVSSWDKTLRIYNVETNRLVQQFTSESAILDCCFGDDDVVFYGGLDRKVKMIQLTTGEQTVLGEHQGAISCVCWGSVTKKLFTGSWDKTLCIWDPHQPSTCLQQIDLQRKVFSMDLKDTKLAIALSDRKTLIYDIRDMTTPWQTRDTTLRYQLKCVRLMPNGQGYVCSSIEGRVAIEYFDMAEEVQFKRYAFKSHRQTINDTEVVYPVNSLAFHPKYGTFASGGSDCVVNIWDGAHRKRIKNMAGYPDEIASLAFNQDGTKLAIASSYTFDEGERDHAPDAIYIKQIQDTDVAPRNVTQ</sequence>
<evidence type="ECO:0000256" key="1">
    <source>
        <dbReference type="ARBA" id="ARBA00022574"/>
    </source>
</evidence>
<dbReference type="Pfam" id="PF00400">
    <property type="entry name" value="WD40"/>
    <property type="match status" value="3"/>
</dbReference>
<reference evidence="4 5" key="1">
    <citation type="submission" date="2016-03" db="EMBL/GenBank/DDBJ databases">
        <title>Choanephora cucurbitarum.</title>
        <authorList>
            <person name="Min B."/>
            <person name="Park H."/>
            <person name="Park J.-H."/>
            <person name="Shin H.-D."/>
            <person name="Choi I.-G."/>
        </authorList>
    </citation>
    <scope>NUCLEOTIDE SEQUENCE [LARGE SCALE GENOMIC DNA]</scope>
    <source>
        <strain evidence="4 5">KUS-F28377</strain>
    </source>
</reference>
<dbReference type="SMART" id="SM00320">
    <property type="entry name" value="WD40"/>
    <property type="match status" value="6"/>
</dbReference>
<evidence type="ECO:0000256" key="3">
    <source>
        <dbReference type="PROSITE-ProRule" id="PRU00221"/>
    </source>
</evidence>
<dbReference type="GO" id="GO:1990758">
    <property type="term" value="P:mitotic sister chromatid biorientation"/>
    <property type="evidence" value="ECO:0007669"/>
    <property type="project" value="EnsemblFungi"/>
</dbReference>
<keyword evidence="2" id="KW-0677">Repeat</keyword>
<dbReference type="Gene3D" id="2.130.10.10">
    <property type="entry name" value="YVTN repeat-like/Quinoprotein amine dehydrogenase"/>
    <property type="match status" value="1"/>
</dbReference>
<dbReference type="PROSITE" id="PS50082">
    <property type="entry name" value="WD_REPEATS_2"/>
    <property type="match status" value="2"/>
</dbReference>
<name>A0A1C7N5S5_9FUNG</name>
<dbReference type="InParanoid" id="A0A1C7N5S5"/>
<proteinExistence type="predicted"/>
<dbReference type="PROSITE" id="PS50294">
    <property type="entry name" value="WD_REPEATS_REGION"/>
    <property type="match status" value="1"/>
</dbReference>
<accession>A0A1C7N5S5</accession>
<protein>
    <submittedName>
        <fullName evidence="4">Mitotic checkpoint protein BUB3.1</fullName>
    </submittedName>
</protein>
<dbReference type="STRING" id="101091.A0A1C7N5S5"/>
<dbReference type="FunCoup" id="A0A1C7N5S5">
    <property type="interactions" value="582"/>
</dbReference>
<gene>
    <name evidence="4" type="primary">BUB3.1</name>
    <name evidence="4" type="ORF">A0J61_07501</name>
</gene>
<dbReference type="InterPro" id="IPR001680">
    <property type="entry name" value="WD40_rpt"/>
</dbReference>
<keyword evidence="5" id="KW-1185">Reference proteome</keyword>
<dbReference type="GO" id="GO:0000776">
    <property type="term" value="C:kinetochore"/>
    <property type="evidence" value="ECO:0007669"/>
    <property type="project" value="EnsemblFungi"/>
</dbReference>
<dbReference type="GO" id="GO:0140499">
    <property type="term" value="P:negative regulation of mitotic spindle assembly checkpoint signaling"/>
    <property type="evidence" value="ECO:0007669"/>
    <property type="project" value="EnsemblFungi"/>
</dbReference>
<dbReference type="Proteomes" id="UP000093000">
    <property type="component" value="Unassembled WGS sequence"/>
</dbReference>
<keyword evidence="1 3" id="KW-0853">WD repeat</keyword>
<dbReference type="OrthoDB" id="10262475at2759"/>
<dbReference type="InterPro" id="IPR036322">
    <property type="entry name" value="WD40_repeat_dom_sf"/>
</dbReference>
<dbReference type="AlphaFoldDB" id="A0A1C7N5S5"/>
<evidence type="ECO:0000313" key="4">
    <source>
        <dbReference type="EMBL" id="OBZ84450.1"/>
    </source>
</evidence>
<organism evidence="4 5">
    <name type="scientific">Choanephora cucurbitarum</name>
    <dbReference type="NCBI Taxonomy" id="101091"/>
    <lineage>
        <taxon>Eukaryota</taxon>
        <taxon>Fungi</taxon>
        <taxon>Fungi incertae sedis</taxon>
        <taxon>Mucoromycota</taxon>
        <taxon>Mucoromycotina</taxon>
        <taxon>Mucoromycetes</taxon>
        <taxon>Mucorales</taxon>
        <taxon>Mucorineae</taxon>
        <taxon>Choanephoraceae</taxon>
        <taxon>Choanephoroideae</taxon>
        <taxon>Choanephora</taxon>
    </lineage>
</organism>
<feature type="repeat" description="WD" evidence="3">
    <location>
        <begin position="92"/>
        <end position="124"/>
    </location>
</feature>
<feature type="repeat" description="WD" evidence="3">
    <location>
        <begin position="238"/>
        <end position="263"/>
    </location>
</feature>
<dbReference type="InterPro" id="IPR015943">
    <property type="entry name" value="WD40/YVTN_repeat-like_dom_sf"/>
</dbReference>
<dbReference type="EMBL" id="LUGH01000509">
    <property type="protein sequence ID" value="OBZ84450.1"/>
    <property type="molecule type" value="Genomic_DNA"/>
</dbReference>
<dbReference type="GO" id="GO:1990298">
    <property type="term" value="C:bub1-bub3 complex"/>
    <property type="evidence" value="ECO:0007669"/>
    <property type="project" value="EnsemblFungi"/>
</dbReference>
<comment type="caution">
    <text evidence="4">The sequence shown here is derived from an EMBL/GenBank/DDBJ whole genome shotgun (WGS) entry which is preliminary data.</text>
</comment>
<evidence type="ECO:0000313" key="5">
    <source>
        <dbReference type="Proteomes" id="UP000093000"/>
    </source>
</evidence>
<dbReference type="PANTHER" id="PTHR10971">
    <property type="entry name" value="MRNA EXPORT FACTOR AND BUB3"/>
    <property type="match status" value="1"/>
</dbReference>
<evidence type="ECO:0000256" key="2">
    <source>
        <dbReference type="ARBA" id="ARBA00022737"/>
    </source>
</evidence>